<dbReference type="Pfam" id="PF00581">
    <property type="entry name" value="Rhodanese"/>
    <property type="match status" value="1"/>
</dbReference>
<evidence type="ECO:0000259" key="1">
    <source>
        <dbReference type="PROSITE" id="PS50206"/>
    </source>
</evidence>
<dbReference type="PANTHER" id="PTHR43031:SF1">
    <property type="entry name" value="PYRIDINE NUCLEOTIDE-DISULPHIDE OXIDOREDUCTASE"/>
    <property type="match status" value="1"/>
</dbReference>
<dbReference type="PROSITE" id="PS50206">
    <property type="entry name" value="RHODANESE_3"/>
    <property type="match status" value="1"/>
</dbReference>
<gene>
    <name evidence="2" type="ORF">AKG39_05430</name>
</gene>
<feature type="domain" description="Rhodanese" evidence="1">
    <location>
        <begin position="30"/>
        <end position="116"/>
    </location>
</feature>
<dbReference type="AlphaFoldDB" id="A0A0L6U2L9"/>
<dbReference type="Gene3D" id="3.40.250.10">
    <property type="entry name" value="Rhodanese-like domain"/>
    <property type="match status" value="1"/>
</dbReference>
<sequence length="117" mass="13082">MIGLAEQEKEVTKEMYKKITAQEAKSIIDSREEVIILDVRTQKEFDEGYIENAVLIPHTEIENQAPGVLTDKNAKILVYCRTGSRSAVAAKKLAEMGYANVYDFGGIVDWPYGVVVK</sequence>
<keyword evidence="3" id="KW-1185">Reference proteome</keyword>
<dbReference type="InterPro" id="IPR001763">
    <property type="entry name" value="Rhodanese-like_dom"/>
</dbReference>
<dbReference type="InterPro" id="IPR036873">
    <property type="entry name" value="Rhodanese-like_dom_sf"/>
</dbReference>
<organism evidence="2 3">
    <name type="scientific">Acetobacterium bakii</name>
    <dbReference type="NCBI Taxonomy" id="52689"/>
    <lineage>
        <taxon>Bacteria</taxon>
        <taxon>Bacillati</taxon>
        <taxon>Bacillota</taxon>
        <taxon>Clostridia</taxon>
        <taxon>Eubacteriales</taxon>
        <taxon>Eubacteriaceae</taxon>
        <taxon>Acetobacterium</taxon>
    </lineage>
</organism>
<dbReference type="SUPFAM" id="SSF52821">
    <property type="entry name" value="Rhodanese/Cell cycle control phosphatase"/>
    <property type="match status" value="1"/>
</dbReference>
<dbReference type="SMART" id="SM00450">
    <property type="entry name" value="RHOD"/>
    <property type="match status" value="1"/>
</dbReference>
<dbReference type="InterPro" id="IPR050229">
    <property type="entry name" value="GlpE_sulfurtransferase"/>
</dbReference>
<accession>A0A0L6U2L9</accession>
<name>A0A0L6U2L9_9FIRM</name>
<comment type="caution">
    <text evidence="2">The sequence shown here is derived from an EMBL/GenBank/DDBJ whole genome shotgun (WGS) entry which is preliminary data.</text>
</comment>
<proteinExistence type="predicted"/>
<evidence type="ECO:0000313" key="2">
    <source>
        <dbReference type="EMBL" id="KNZ42597.1"/>
    </source>
</evidence>
<dbReference type="CDD" id="cd00158">
    <property type="entry name" value="RHOD"/>
    <property type="match status" value="1"/>
</dbReference>
<dbReference type="STRING" id="52689.AKG39_05430"/>
<dbReference type="EMBL" id="LGYO01000011">
    <property type="protein sequence ID" value="KNZ42597.1"/>
    <property type="molecule type" value="Genomic_DNA"/>
</dbReference>
<dbReference type="PANTHER" id="PTHR43031">
    <property type="entry name" value="FAD-DEPENDENT OXIDOREDUCTASE"/>
    <property type="match status" value="1"/>
</dbReference>
<dbReference type="Proteomes" id="UP000036873">
    <property type="component" value="Unassembled WGS sequence"/>
</dbReference>
<protein>
    <recommendedName>
        <fullName evidence="1">Rhodanese domain-containing protein</fullName>
    </recommendedName>
</protein>
<evidence type="ECO:0000313" key="3">
    <source>
        <dbReference type="Proteomes" id="UP000036873"/>
    </source>
</evidence>
<reference evidence="3" key="1">
    <citation type="submission" date="2015-07" db="EMBL/GenBank/DDBJ databases">
        <title>Draft genome sequence of Acetobacterium bakii DSM 8293, a potential psychrophilic chemical producer through syngas fermentation.</title>
        <authorList>
            <person name="Song Y."/>
            <person name="Hwang S."/>
            <person name="Cho B.-K."/>
        </authorList>
    </citation>
    <scope>NUCLEOTIDE SEQUENCE [LARGE SCALE GENOMIC DNA]</scope>
    <source>
        <strain evidence="3">DSM 8239</strain>
    </source>
</reference>